<evidence type="ECO:0000256" key="3">
    <source>
        <dbReference type="ARBA" id="ARBA00023015"/>
    </source>
</evidence>
<reference evidence="6" key="1">
    <citation type="submission" date="2023-07" db="EMBL/GenBank/DDBJ databases">
        <title>Mycolicibacterium sp. nov., a novel bacterial species.</title>
        <authorList>
            <person name="Cao Y."/>
        </authorList>
    </citation>
    <scope>NUCLEOTIDE SEQUENCE</scope>
    <source>
        <strain evidence="6">KC 300</strain>
    </source>
</reference>
<evidence type="ECO:0000256" key="1">
    <source>
        <dbReference type="ARBA" id="ARBA00022679"/>
    </source>
</evidence>
<dbReference type="EMBL" id="JAUMSQ010000008">
    <property type="protein sequence ID" value="MDO3634611.1"/>
    <property type="molecule type" value="Genomic_DNA"/>
</dbReference>
<dbReference type="InterPro" id="IPR036388">
    <property type="entry name" value="WH-like_DNA-bd_sf"/>
</dbReference>
<dbReference type="Proteomes" id="UP001168823">
    <property type="component" value="Unassembled WGS sequence"/>
</dbReference>
<dbReference type="InterPro" id="IPR029016">
    <property type="entry name" value="GAF-like_dom_sf"/>
</dbReference>
<dbReference type="SUPFAM" id="SSF55781">
    <property type="entry name" value="GAF domain-like"/>
    <property type="match status" value="1"/>
</dbReference>
<keyword evidence="1" id="KW-0808">Transferase</keyword>
<keyword evidence="7" id="KW-1185">Reference proteome</keyword>
<dbReference type="InterPro" id="IPR005561">
    <property type="entry name" value="ANTAR"/>
</dbReference>
<dbReference type="PROSITE" id="PS50921">
    <property type="entry name" value="ANTAR"/>
    <property type="match status" value="1"/>
</dbReference>
<gene>
    <name evidence="6" type="ORF">Q2100_02485</name>
</gene>
<comment type="caution">
    <text evidence="6">The sequence shown here is derived from an EMBL/GenBank/DDBJ whole genome shotgun (WGS) entry which is preliminary data.</text>
</comment>
<keyword evidence="3" id="KW-0805">Transcription regulation</keyword>
<keyword evidence="2" id="KW-0418">Kinase</keyword>
<protein>
    <submittedName>
        <fullName evidence="6">GAF and ANTAR domain-containing protein</fullName>
    </submittedName>
</protein>
<dbReference type="Gene3D" id="1.10.10.10">
    <property type="entry name" value="Winged helix-like DNA-binding domain superfamily/Winged helix DNA-binding domain"/>
    <property type="match status" value="1"/>
</dbReference>
<evidence type="ECO:0000256" key="4">
    <source>
        <dbReference type="ARBA" id="ARBA00023163"/>
    </source>
</evidence>
<feature type="domain" description="ANTAR" evidence="5">
    <location>
        <begin position="194"/>
        <end position="255"/>
    </location>
</feature>
<evidence type="ECO:0000313" key="6">
    <source>
        <dbReference type="EMBL" id="MDO3634611.1"/>
    </source>
</evidence>
<evidence type="ECO:0000259" key="5">
    <source>
        <dbReference type="PROSITE" id="PS50921"/>
    </source>
</evidence>
<organism evidence="6 7">
    <name type="scientific">Mycolicibacterium arseniciresistens</name>
    <dbReference type="NCBI Taxonomy" id="3062257"/>
    <lineage>
        <taxon>Bacteria</taxon>
        <taxon>Bacillati</taxon>
        <taxon>Actinomycetota</taxon>
        <taxon>Actinomycetes</taxon>
        <taxon>Mycobacteriales</taxon>
        <taxon>Mycobacteriaceae</taxon>
        <taxon>Mycolicibacterium</taxon>
    </lineage>
</organism>
<dbReference type="SUPFAM" id="SSF52172">
    <property type="entry name" value="CheY-like"/>
    <property type="match status" value="1"/>
</dbReference>
<accession>A0ABT8U9Z2</accession>
<dbReference type="InterPro" id="IPR012074">
    <property type="entry name" value="GAF_ANTAR"/>
</dbReference>
<evidence type="ECO:0000313" key="7">
    <source>
        <dbReference type="Proteomes" id="UP001168823"/>
    </source>
</evidence>
<name>A0ABT8U9Z2_9MYCO</name>
<dbReference type="InterPro" id="IPR011006">
    <property type="entry name" value="CheY-like_superfamily"/>
</dbReference>
<sequence>MHDYECQPGRAVPPEPELSRAELDEHEADLYAGLSGVAGIVAGAKPVNELMQEVAEFAVQAIPGMQGAGLTVVDNVGDTPRIESWAVTADFVREIDSVQYETTGEGPCITSMRSRCPVVSGSLGCDPRWPHFGGRVARMGVHSALSLPLIVGDEVIGAINGYAFERDAFAEHAVTLGAQFAGPAAVSVYNARLLARAQKRTDQLRRALESRAVIDQAIGILRSRTGGTAEEAFDRLIRISQTENAKLRDVADRMVEEAVRRARARIRG</sequence>
<dbReference type="PIRSF" id="PIRSF036625">
    <property type="entry name" value="GAF_ANTAR"/>
    <property type="match status" value="1"/>
</dbReference>
<dbReference type="RefSeq" id="WP_302912738.1">
    <property type="nucleotide sequence ID" value="NZ_JAUMSQ010000008.1"/>
</dbReference>
<proteinExistence type="predicted"/>
<dbReference type="Pfam" id="PF03861">
    <property type="entry name" value="ANTAR"/>
    <property type="match status" value="1"/>
</dbReference>
<dbReference type="Pfam" id="PF13185">
    <property type="entry name" value="GAF_2"/>
    <property type="match status" value="1"/>
</dbReference>
<dbReference type="Gene3D" id="3.30.450.40">
    <property type="match status" value="1"/>
</dbReference>
<dbReference type="SMART" id="SM01012">
    <property type="entry name" value="ANTAR"/>
    <property type="match status" value="1"/>
</dbReference>
<evidence type="ECO:0000256" key="2">
    <source>
        <dbReference type="ARBA" id="ARBA00022777"/>
    </source>
</evidence>
<keyword evidence="4" id="KW-0804">Transcription</keyword>
<dbReference type="InterPro" id="IPR003018">
    <property type="entry name" value="GAF"/>
</dbReference>